<reference evidence="2 3" key="1">
    <citation type="submission" date="2014-04" db="EMBL/GenBank/DDBJ databases">
        <authorList>
            <consortium name="DOE Joint Genome Institute"/>
            <person name="Kuo A."/>
            <person name="Kohler A."/>
            <person name="Nagy L.G."/>
            <person name="Floudas D."/>
            <person name="Copeland A."/>
            <person name="Barry K.W."/>
            <person name="Cichocki N."/>
            <person name="Veneault-Fourrey C."/>
            <person name="LaButti K."/>
            <person name="Lindquist E.A."/>
            <person name="Lipzen A."/>
            <person name="Lundell T."/>
            <person name="Morin E."/>
            <person name="Murat C."/>
            <person name="Sun H."/>
            <person name="Tunlid A."/>
            <person name="Henrissat B."/>
            <person name="Grigoriev I.V."/>
            <person name="Hibbett D.S."/>
            <person name="Martin F."/>
            <person name="Nordberg H.P."/>
            <person name="Cantor M.N."/>
            <person name="Hua S.X."/>
        </authorList>
    </citation>
    <scope>NUCLEOTIDE SEQUENCE [LARGE SCALE GENOMIC DNA]</scope>
    <source>
        <strain evidence="2 3">LaAM-08-1</strain>
    </source>
</reference>
<reference evidence="3" key="2">
    <citation type="submission" date="2015-01" db="EMBL/GenBank/DDBJ databases">
        <title>Evolutionary Origins and Diversification of the Mycorrhizal Mutualists.</title>
        <authorList>
            <consortium name="DOE Joint Genome Institute"/>
            <consortium name="Mycorrhizal Genomics Consortium"/>
            <person name="Kohler A."/>
            <person name="Kuo A."/>
            <person name="Nagy L.G."/>
            <person name="Floudas D."/>
            <person name="Copeland A."/>
            <person name="Barry K.W."/>
            <person name="Cichocki N."/>
            <person name="Veneault-Fourrey C."/>
            <person name="LaButti K."/>
            <person name="Lindquist E.A."/>
            <person name="Lipzen A."/>
            <person name="Lundell T."/>
            <person name="Morin E."/>
            <person name="Murat C."/>
            <person name="Riley R."/>
            <person name="Ohm R."/>
            <person name="Sun H."/>
            <person name="Tunlid A."/>
            <person name="Henrissat B."/>
            <person name="Grigoriev I.V."/>
            <person name="Hibbett D.S."/>
            <person name="Martin F."/>
        </authorList>
    </citation>
    <scope>NUCLEOTIDE SEQUENCE [LARGE SCALE GENOMIC DNA]</scope>
    <source>
        <strain evidence="3">LaAM-08-1</strain>
    </source>
</reference>
<sequence length="254" mass="28267">MDTRPVTSPTTGSSHSESDVQNSSGNNPRVSFYQLTIKDSGENHGLHFASFASQLGLRAGRPFLDLDFTSVNLGGSTMRRLTSGTFFTTRKTQAHQLLNFAVTMLQHTLKDGAGRFSVAIDLTWLIVLVPTDLLDLALVDPLTSLVTDVSRHDSQLTIDPLFRHRNVVKDGEIAGRLQFNPHHDTRFLLLYAVKEHPLVVSRHLLQTIYVYIEDTSQGALTKKLTFENSLHVPLGSVDTMSDQGHLERIGDKYQ</sequence>
<dbReference type="AlphaFoldDB" id="A0A0C9WM69"/>
<evidence type="ECO:0000256" key="1">
    <source>
        <dbReference type="SAM" id="MobiDB-lite"/>
    </source>
</evidence>
<gene>
    <name evidence="2" type="ORF">K443DRAFT_123930</name>
</gene>
<dbReference type="Proteomes" id="UP000054477">
    <property type="component" value="Unassembled WGS sequence"/>
</dbReference>
<keyword evidence="3" id="KW-1185">Reference proteome</keyword>
<dbReference type="HOGENOM" id="CLU_1094448_0_0_1"/>
<dbReference type="EMBL" id="KN838682">
    <property type="protein sequence ID" value="KIJ97874.1"/>
    <property type="molecule type" value="Genomic_DNA"/>
</dbReference>
<name>A0A0C9WM69_9AGAR</name>
<protein>
    <submittedName>
        <fullName evidence="2">Uncharacterized protein</fullName>
    </submittedName>
</protein>
<organism evidence="2 3">
    <name type="scientific">Laccaria amethystina LaAM-08-1</name>
    <dbReference type="NCBI Taxonomy" id="1095629"/>
    <lineage>
        <taxon>Eukaryota</taxon>
        <taxon>Fungi</taxon>
        <taxon>Dikarya</taxon>
        <taxon>Basidiomycota</taxon>
        <taxon>Agaricomycotina</taxon>
        <taxon>Agaricomycetes</taxon>
        <taxon>Agaricomycetidae</taxon>
        <taxon>Agaricales</taxon>
        <taxon>Agaricineae</taxon>
        <taxon>Hydnangiaceae</taxon>
        <taxon>Laccaria</taxon>
    </lineage>
</organism>
<accession>A0A0C9WM69</accession>
<feature type="region of interest" description="Disordered" evidence="1">
    <location>
        <begin position="1"/>
        <end position="27"/>
    </location>
</feature>
<evidence type="ECO:0000313" key="2">
    <source>
        <dbReference type="EMBL" id="KIJ97874.1"/>
    </source>
</evidence>
<evidence type="ECO:0000313" key="3">
    <source>
        <dbReference type="Proteomes" id="UP000054477"/>
    </source>
</evidence>
<proteinExistence type="predicted"/>
<dbReference type="OrthoDB" id="3061143at2759"/>